<comment type="catalytic activity">
    <reaction evidence="4">
        <text>2 cob(II)alamin + reduced [electron-transfer flavoprotein] + 2 ATP = 2 adenosylcob(III)alamin + 2 triphosphate + oxidized [electron-transfer flavoprotein] + 3 H(+)</text>
        <dbReference type="Rhea" id="RHEA:28671"/>
        <dbReference type="Rhea" id="RHEA-COMP:10685"/>
        <dbReference type="Rhea" id="RHEA-COMP:10686"/>
        <dbReference type="ChEBI" id="CHEBI:15378"/>
        <dbReference type="ChEBI" id="CHEBI:16304"/>
        <dbReference type="ChEBI" id="CHEBI:18036"/>
        <dbReference type="ChEBI" id="CHEBI:18408"/>
        <dbReference type="ChEBI" id="CHEBI:30616"/>
        <dbReference type="ChEBI" id="CHEBI:57692"/>
        <dbReference type="ChEBI" id="CHEBI:58307"/>
        <dbReference type="EC" id="2.5.1.17"/>
    </reaction>
</comment>
<comment type="caution">
    <text evidence="6">The sequence shown here is derived from an EMBL/GenBank/DDBJ whole genome shotgun (WGS) entry which is preliminary data.</text>
</comment>
<evidence type="ECO:0000256" key="2">
    <source>
        <dbReference type="ARBA" id="ARBA00022741"/>
    </source>
</evidence>
<dbReference type="PANTHER" id="PTHR12213:SF0">
    <property type="entry name" value="CORRINOID ADENOSYLTRANSFERASE MMAB"/>
    <property type="match status" value="1"/>
</dbReference>
<dbReference type="NCBIfam" id="TIGR00636">
    <property type="entry name" value="PduO_Nterm"/>
    <property type="match status" value="1"/>
</dbReference>
<keyword evidence="1 4" id="KW-0808">Transferase</keyword>
<proteinExistence type="inferred from homology"/>
<feature type="domain" description="Cobalamin adenosyltransferase-like" evidence="5">
    <location>
        <begin position="20"/>
        <end position="181"/>
    </location>
</feature>
<reference evidence="7" key="1">
    <citation type="submission" date="2017-09" db="EMBL/GenBank/DDBJ databases">
        <title>Depth-based differentiation of microbial function through sediment-hosted aquifers and enrichment of novel symbionts in the deep terrestrial subsurface.</title>
        <authorList>
            <person name="Probst A.J."/>
            <person name="Ladd B."/>
            <person name="Jarett J.K."/>
            <person name="Geller-Mcgrath D.E."/>
            <person name="Sieber C.M.K."/>
            <person name="Emerson J.B."/>
            <person name="Anantharaman K."/>
            <person name="Thomas B.C."/>
            <person name="Malmstrom R."/>
            <person name="Stieglmeier M."/>
            <person name="Klingl A."/>
            <person name="Woyke T."/>
            <person name="Ryan C.M."/>
            <person name="Banfield J.F."/>
        </authorList>
    </citation>
    <scope>NUCLEOTIDE SEQUENCE [LARGE SCALE GENOMIC DNA]</scope>
</reference>
<dbReference type="EC" id="2.5.1.17" evidence="4"/>
<evidence type="ECO:0000313" key="6">
    <source>
        <dbReference type="EMBL" id="PIU36494.1"/>
    </source>
</evidence>
<evidence type="ECO:0000256" key="1">
    <source>
        <dbReference type="ARBA" id="ARBA00022679"/>
    </source>
</evidence>
<evidence type="ECO:0000256" key="4">
    <source>
        <dbReference type="RuleBase" id="RU366026"/>
    </source>
</evidence>
<dbReference type="GO" id="GO:0009236">
    <property type="term" value="P:cobalamin biosynthetic process"/>
    <property type="evidence" value="ECO:0007669"/>
    <property type="project" value="UniProtKB-UniRule"/>
</dbReference>
<dbReference type="InterPro" id="IPR029499">
    <property type="entry name" value="PduO-typ"/>
</dbReference>
<dbReference type="AlphaFoldDB" id="A0A2M6YSK3"/>
<dbReference type="Gene3D" id="1.20.1200.10">
    <property type="entry name" value="Cobalamin adenosyltransferase-like"/>
    <property type="match status" value="1"/>
</dbReference>
<comment type="catalytic activity">
    <reaction evidence="4">
        <text>2 cob(II)yrinate a,c diamide + reduced [electron-transfer flavoprotein] + 2 ATP = 2 adenosylcob(III)yrinate a,c-diamide + 2 triphosphate + oxidized [electron-transfer flavoprotein] + 3 H(+)</text>
        <dbReference type="Rhea" id="RHEA:11528"/>
        <dbReference type="Rhea" id="RHEA-COMP:10685"/>
        <dbReference type="Rhea" id="RHEA-COMP:10686"/>
        <dbReference type="ChEBI" id="CHEBI:15378"/>
        <dbReference type="ChEBI" id="CHEBI:18036"/>
        <dbReference type="ChEBI" id="CHEBI:30616"/>
        <dbReference type="ChEBI" id="CHEBI:57692"/>
        <dbReference type="ChEBI" id="CHEBI:58307"/>
        <dbReference type="ChEBI" id="CHEBI:58503"/>
        <dbReference type="ChEBI" id="CHEBI:58537"/>
        <dbReference type="EC" id="2.5.1.17"/>
    </reaction>
</comment>
<dbReference type="EMBL" id="PEWY01000163">
    <property type="protein sequence ID" value="PIU36494.1"/>
    <property type="molecule type" value="Genomic_DNA"/>
</dbReference>
<dbReference type="SUPFAM" id="SSF89028">
    <property type="entry name" value="Cobalamin adenosyltransferase-like"/>
    <property type="match status" value="1"/>
</dbReference>
<keyword evidence="3 4" id="KW-0067">ATP-binding</keyword>
<keyword evidence="2 4" id="KW-0547">Nucleotide-binding</keyword>
<dbReference type="InterPro" id="IPR016030">
    <property type="entry name" value="CblAdoTrfase-like"/>
</dbReference>
<comment type="pathway">
    <text evidence="4">Cofactor biosynthesis; adenosylcobalamin biosynthesis; adenosylcobalamin from cob(II)yrinate a,c-diamide: step 2/7.</text>
</comment>
<evidence type="ECO:0000313" key="7">
    <source>
        <dbReference type="Proteomes" id="UP000230184"/>
    </source>
</evidence>
<organism evidence="6 7">
    <name type="scientific">Candidatus Roizmanbacteria bacterium CG07_land_8_20_14_0_80_34_15</name>
    <dbReference type="NCBI Taxonomy" id="1974849"/>
    <lineage>
        <taxon>Bacteria</taxon>
        <taxon>Candidatus Roizmaniibacteriota</taxon>
    </lineage>
</organism>
<sequence>MRKVVKNVTDADTVLANMSIYTRTGDSGTTGLYGGKRISKADCQIETYGSIDELTSYIGLVVVKLKNKQDKNLLIEIQKDLYQIMGFLSGAKTDLLFLENRVLFIEKLIDKIEENLPKLNKFILPGSNEISSLFQILRVLCRKAERRNIDFFNQMTINESQLTIVKYLNRLSDLFFDLARKYGKENEVVL</sequence>
<dbReference type="GO" id="GO:0008817">
    <property type="term" value="F:corrinoid adenosyltransferase activity"/>
    <property type="evidence" value="ECO:0007669"/>
    <property type="project" value="UniProtKB-UniRule"/>
</dbReference>
<keyword evidence="4" id="KW-0169">Cobalamin biosynthesis</keyword>
<evidence type="ECO:0000256" key="3">
    <source>
        <dbReference type="ARBA" id="ARBA00022840"/>
    </source>
</evidence>
<dbReference type="Pfam" id="PF01923">
    <property type="entry name" value="Cob_adeno_trans"/>
    <property type="match status" value="1"/>
</dbReference>
<evidence type="ECO:0000259" key="5">
    <source>
        <dbReference type="Pfam" id="PF01923"/>
    </source>
</evidence>
<dbReference type="UniPathway" id="UPA00148">
    <property type="reaction ID" value="UER00233"/>
</dbReference>
<accession>A0A2M6YSK3</accession>
<comment type="similarity">
    <text evidence="4">Belongs to the Cob(I)alamin adenosyltransferase family.</text>
</comment>
<gene>
    <name evidence="6" type="ORF">COT02_05745</name>
</gene>
<name>A0A2M6YSK3_9BACT</name>
<dbReference type="GO" id="GO:0005524">
    <property type="term" value="F:ATP binding"/>
    <property type="evidence" value="ECO:0007669"/>
    <property type="project" value="UniProtKB-UniRule"/>
</dbReference>
<dbReference type="Proteomes" id="UP000230184">
    <property type="component" value="Unassembled WGS sequence"/>
</dbReference>
<protein>
    <recommendedName>
        <fullName evidence="4">Corrinoid adenosyltransferase</fullName>
        <ecNumber evidence="4">2.5.1.17</ecNumber>
    </recommendedName>
    <alternativeName>
        <fullName evidence="4">Cob(II)alamin adenosyltransferase</fullName>
    </alternativeName>
    <alternativeName>
        <fullName evidence="4">Cob(II)yrinic acid a,c-diamide adenosyltransferase</fullName>
    </alternativeName>
    <alternativeName>
        <fullName evidence="4">Cobinamide/cobalamin adenosyltransferase</fullName>
    </alternativeName>
</protein>
<dbReference type="PANTHER" id="PTHR12213">
    <property type="entry name" value="CORRINOID ADENOSYLTRANSFERASE"/>
    <property type="match status" value="1"/>
</dbReference>
<dbReference type="InterPro" id="IPR036451">
    <property type="entry name" value="CblAdoTrfase-like_sf"/>
</dbReference>